<reference evidence="3" key="1">
    <citation type="journal article" date="2019" name="Int. J. Syst. Evol. Microbiol.">
        <title>The Global Catalogue of Microorganisms (GCM) 10K type strain sequencing project: providing services to taxonomists for standard genome sequencing and annotation.</title>
        <authorList>
            <consortium name="The Broad Institute Genomics Platform"/>
            <consortium name="The Broad Institute Genome Sequencing Center for Infectious Disease"/>
            <person name="Wu L."/>
            <person name="Ma J."/>
        </authorList>
    </citation>
    <scope>NUCLEOTIDE SEQUENCE [LARGE SCALE GENOMIC DNA]</scope>
    <source>
        <strain evidence="3">CECT 7069</strain>
    </source>
</reference>
<comment type="caution">
    <text evidence="2">The sequence shown here is derived from an EMBL/GenBank/DDBJ whole genome shotgun (WGS) entry which is preliminary data.</text>
</comment>
<evidence type="ECO:0000313" key="3">
    <source>
        <dbReference type="Proteomes" id="UP001224644"/>
    </source>
</evidence>
<accession>A0ABT8BKA8</accession>
<name>A0ABT8BKA8_9HYPH</name>
<dbReference type="RefSeq" id="WP_238223469.1">
    <property type="nucleotide sequence ID" value="NZ_BPQD01000006.1"/>
</dbReference>
<keyword evidence="3" id="KW-1185">Reference proteome</keyword>
<evidence type="ECO:0000256" key="1">
    <source>
        <dbReference type="SAM" id="SignalP"/>
    </source>
</evidence>
<evidence type="ECO:0008006" key="4">
    <source>
        <dbReference type="Google" id="ProtNLM"/>
    </source>
</evidence>
<sequence length="138" mass="14817">MRGWMRHTAGLTALTLALGAAQAAQAGCTRQVINRTDHDVVFSQDGGPGITVRPHRAHPLLYRRSGRIDVAVYCRSRQAGLEPVPREPAFQAAFDTVAVLDRCYVEVGRGGTQPVALNNPRQGDVVVAPYGLACPSAR</sequence>
<gene>
    <name evidence="2" type="ORF">QWZ12_18725</name>
</gene>
<organism evidence="2 3">
    <name type="scientific">Methylobacterium adhaesivum</name>
    <dbReference type="NCBI Taxonomy" id="333297"/>
    <lineage>
        <taxon>Bacteria</taxon>
        <taxon>Pseudomonadati</taxon>
        <taxon>Pseudomonadota</taxon>
        <taxon>Alphaproteobacteria</taxon>
        <taxon>Hyphomicrobiales</taxon>
        <taxon>Methylobacteriaceae</taxon>
        <taxon>Methylobacterium</taxon>
    </lineage>
</organism>
<feature type="chain" id="PRO_5046902870" description="Secreted protein" evidence="1">
    <location>
        <begin position="27"/>
        <end position="138"/>
    </location>
</feature>
<dbReference type="EMBL" id="JAUFPX010000017">
    <property type="protein sequence ID" value="MDN3592632.1"/>
    <property type="molecule type" value="Genomic_DNA"/>
</dbReference>
<evidence type="ECO:0000313" key="2">
    <source>
        <dbReference type="EMBL" id="MDN3592632.1"/>
    </source>
</evidence>
<keyword evidence="1" id="KW-0732">Signal</keyword>
<dbReference type="Proteomes" id="UP001224644">
    <property type="component" value="Unassembled WGS sequence"/>
</dbReference>
<protein>
    <recommendedName>
        <fullName evidence="4">Secreted protein</fullName>
    </recommendedName>
</protein>
<proteinExistence type="predicted"/>
<feature type="signal peptide" evidence="1">
    <location>
        <begin position="1"/>
        <end position="26"/>
    </location>
</feature>